<evidence type="ECO:0000313" key="1">
    <source>
        <dbReference type="EMBL" id="KAF3974098.1"/>
    </source>
</evidence>
<proteinExistence type="predicted"/>
<comment type="caution">
    <text evidence="1">The sequence shown here is derived from an EMBL/GenBank/DDBJ whole genome shotgun (WGS) entry which is preliminary data.</text>
</comment>
<dbReference type="Proteomes" id="UP000737018">
    <property type="component" value="Unassembled WGS sequence"/>
</dbReference>
<organism evidence="1 2">
    <name type="scientific">Castanea mollissima</name>
    <name type="common">Chinese chestnut</name>
    <dbReference type="NCBI Taxonomy" id="60419"/>
    <lineage>
        <taxon>Eukaryota</taxon>
        <taxon>Viridiplantae</taxon>
        <taxon>Streptophyta</taxon>
        <taxon>Embryophyta</taxon>
        <taxon>Tracheophyta</taxon>
        <taxon>Spermatophyta</taxon>
        <taxon>Magnoliopsida</taxon>
        <taxon>eudicotyledons</taxon>
        <taxon>Gunneridae</taxon>
        <taxon>Pentapetalae</taxon>
        <taxon>rosids</taxon>
        <taxon>fabids</taxon>
        <taxon>Fagales</taxon>
        <taxon>Fagaceae</taxon>
        <taxon>Castanea</taxon>
    </lineage>
</organism>
<evidence type="ECO:0000313" key="2">
    <source>
        <dbReference type="Proteomes" id="UP000737018"/>
    </source>
</evidence>
<keyword evidence="2" id="KW-1185">Reference proteome</keyword>
<sequence length="149" mass="17324">MSSTFFFSPTHPLIPKQPCALEFRLRCSNTETSLLVVCDFKRCDFGNLTKPPKLKCALGFQNRTLRFGNLTCVLTLTTHSNNNSQYCKCTTRRRGPDCSYTTTTTTRRRQRSRLFFPKRRRTPTVGSFRARFWSLMENMVCCLCIVRDL</sequence>
<accession>A0A8J4VW31</accession>
<gene>
    <name evidence="1" type="ORF">CMV_002553</name>
</gene>
<reference evidence="1" key="1">
    <citation type="submission" date="2020-03" db="EMBL/GenBank/DDBJ databases">
        <title>Castanea mollissima Vanexum genome sequencing.</title>
        <authorList>
            <person name="Staton M."/>
        </authorList>
    </citation>
    <scope>NUCLEOTIDE SEQUENCE</scope>
    <source>
        <tissue evidence="1">Leaf</tissue>
    </source>
</reference>
<protein>
    <submittedName>
        <fullName evidence="1">Uncharacterized protein</fullName>
    </submittedName>
</protein>
<dbReference type="AlphaFoldDB" id="A0A8J4VW31"/>
<dbReference type="EMBL" id="JRKL02000184">
    <property type="protein sequence ID" value="KAF3974098.1"/>
    <property type="molecule type" value="Genomic_DNA"/>
</dbReference>
<name>A0A8J4VW31_9ROSI</name>